<dbReference type="Proteomes" id="UP000323242">
    <property type="component" value="Unassembled WGS sequence"/>
</dbReference>
<dbReference type="AlphaFoldDB" id="A0A5D4JLW2"/>
<proteinExistence type="predicted"/>
<organism evidence="1 2">
    <name type="scientific">Streptomyces parvus</name>
    <dbReference type="NCBI Taxonomy" id="66428"/>
    <lineage>
        <taxon>Bacteria</taxon>
        <taxon>Bacillati</taxon>
        <taxon>Actinomycetota</taxon>
        <taxon>Actinomycetes</taxon>
        <taxon>Kitasatosporales</taxon>
        <taxon>Streptomycetaceae</taxon>
        <taxon>Streptomyces</taxon>
    </lineage>
</organism>
<sequence length="137" mass="14842">MGLRKATKSLADQASVSIATIRELMGDLVDALQALSQGRAPHIDALTMPDVVRFFVESKEAVPAAAAAAVLRHHEGSTAQPAGDGHGPDTYLVHLFFLDDAGRPLIEADQPWRSYLTQRFDDELARSFGANNVIIFN</sequence>
<accession>A0A5D4JLW2</accession>
<keyword evidence="2" id="KW-1185">Reference proteome</keyword>
<dbReference type="RefSeq" id="WP_148902261.1">
    <property type="nucleotide sequence ID" value="NZ_VSZQ01000044.1"/>
</dbReference>
<reference evidence="1 2" key="1">
    <citation type="submission" date="2019-08" db="EMBL/GenBank/DDBJ databases">
        <title>Draft genome for granaticin producer strain Streptomyces parvus C05.</title>
        <authorList>
            <person name="Gonzalez-Pimentel J.L."/>
        </authorList>
    </citation>
    <scope>NUCLEOTIDE SEQUENCE [LARGE SCALE GENOMIC DNA]</scope>
    <source>
        <strain evidence="1 2">C05</strain>
    </source>
</reference>
<dbReference type="EMBL" id="VSZQ01000044">
    <property type="protein sequence ID" value="TYR64563.1"/>
    <property type="molecule type" value="Genomic_DNA"/>
</dbReference>
<evidence type="ECO:0000313" key="1">
    <source>
        <dbReference type="EMBL" id="TYR64563.1"/>
    </source>
</evidence>
<gene>
    <name evidence="1" type="ORF">FY004_10760</name>
</gene>
<evidence type="ECO:0000313" key="2">
    <source>
        <dbReference type="Proteomes" id="UP000323242"/>
    </source>
</evidence>
<name>A0A5D4JLW2_9ACTN</name>
<comment type="caution">
    <text evidence="1">The sequence shown here is derived from an EMBL/GenBank/DDBJ whole genome shotgun (WGS) entry which is preliminary data.</text>
</comment>
<protein>
    <submittedName>
        <fullName evidence="1">Uncharacterized protein</fullName>
    </submittedName>
</protein>